<keyword evidence="4" id="KW-1185">Reference proteome</keyword>
<dbReference type="CDD" id="cd22157">
    <property type="entry name" value="F-box_AtFBW1-like"/>
    <property type="match status" value="1"/>
</dbReference>
<dbReference type="InterPro" id="IPR001810">
    <property type="entry name" value="F-box_dom"/>
</dbReference>
<name>A0A7N2MSD4_QUELO</name>
<dbReference type="Proteomes" id="UP000594261">
    <property type="component" value="Chromosome 10"/>
</dbReference>
<dbReference type="InterPro" id="IPR050796">
    <property type="entry name" value="SCF_F-box_component"/>
</dbReference>
<dbReference type="InParanoid" id="A0A7N2MSD4"/>
<feature type="region of interest" description="Disordered" evidence="1">
    <location>
        <begin position="1"/>
        <end position="23"/>
    </location>
</feature>
<organism evidence="3 4">
    <name type="scientific">Quercus lobata</name>
    <name type="common">Valley oak</name>
    <dbReference type="NCBI Taxonomy" id="97700"/>
    <lineage>
        <taxon>Eukaryota</taxon>
        <taxon>Viridiplantae</taxon>
        <taxon>Streptophyta</taxon>
        <taxon>Embryophyta</taxon>
        <taxon>Tracheophyta</taxon>
        <taxon>Spermatophyta</taxon>
        <taxon>Magnoliopsida</taxon>
        <taxon>eudicotyledons</taxon>
        <taxon>Gunneridae</taxon>
        <taxon>Pentapetalae</taxon>
        <taxon>rosids</taxon>
        <taxon>fabids</taxon>
        <taxon>Fagales</taxon>
        <taxon>Fagaceae</taxon>
        <taxon>Quercus</taxon>
    </lineage>
</organism>
<dbReference type="SMART" id="SM00256">
    <property type="entry name" value="FBOX"/>
    <property type="match status" value="1"/>
</dbReference>
<reference evidence="3 4" key="1">
    <citation type="journal article" date="2016" name="G3 (Bethesda)">
        <title>First Draft Assembly and Annotation of the Genome of a California Endemic Oak Quercus lobata Nee (Fagaceae).</title>
        <authorList>
            <person name="Sork V.L."/>
            <person name="Fitz-Gibbon S.T."/>
            <person name="Puiu D."/>
            <person name="Crepeau M."/>
            <person name="Gugger P.F."/>
            <person name="Sherman R."/>
            <person name="Stevens K."/>
            <person name="Langley C.H."/>
            <person name="Pellegrini M."/>
            <person name="Salzberg S.L."/>
        </authorList>
    </citation>
    <scope>NUCLEOTIDE SEQUENCE [LARGE SCALE GENOMIC DNA]</scope>
    <source>
        <strain evidence="3 4">cv. SW786</strain>
    </source>
</reference>
<proteinExistence type="predicted"/>
<dbReference type="PANTHER" id="PTHR31672:SF13">
    <property type="entry name" value="F-BOX PROTEIN CPR30-LIKE"/>
    <property type="match status" value="1"/>
</dbReference>
<dbReference type="InterPro" id="IPR017451">
    <property type="entry name" value="F-box-assoc_interact_dom"/>
</dbReference>
<dbReference type="Pfam" id="PF00646">
    <property type="entry name" value="F-box"/>
    <property type="match status" value="1"/>
</dbReference>
<dbReference type="Gene3D" id="1.20.1280.50">
    <property type="match status" value="1"/>
</dbReference>
<protein>
    <recommendedName>
        <fullName evidence="2">F-box domain-containing protein</fullName>
    </recommendedName>
</protein>
<accession>A0A7N2MSD4</accession>
<dbReference type="AlphaFoldDB" id="A0A7N2MSD4"/>
<reference evidence="3" key="2">
    <citation type="submission" date="2021-01" db="UniProtKB">
        <authorList>
            <consortium name="EnsemblPlants"/>
        </authorList>
    </citation>
    <scope>IDENTIFICATION</scope>
</reference>
<dbReference type="EnsemblPlants" id="QL10p051041:mrna">
    <property type="protein sequence ID" value="QL10p051041:mrna"/>
    <property type="gene ID" value="QL10p051041"/>
</dbReference>
<evidence type="ECO:0000313" key="3">
    <source>
        <dbReference type="EnsemblPlants" id="QL10p051041:mrna"/>
    </source>
</evidence>
<dbReference type="FunCoup" id="A0A7N2MSD4">
    <property type="interactions" value="11"/>
</dbReference>
<dbReference type="NCBIfam" id="TIGR01640">
    <property type="entry name" value="F_box_assoc_1"/>
    <property type="match status" value="1"/>
</dbReference>
<dbReference type="Gramene" id="QL10p051041:mrna">
    <property type="protein sequence ID" value="QL10p051041:mrna"/>
    <property type="gene ID" value="QL10p051041"/>
</dbReference>
<dbReference type="PANTHER" id="PTHR31672">
    <property type="entry name" value="BNACNNG10540D PROTEIN"/>
    <property type="match status" value="1"/>
</dbReference>
<dbReference type="EMBL" id="LRBV02000010">
    <property type="status" value="NOT_ANNOTATED_CDS"/>
    <property type="molecule type" value="Genomic_DNA"/>
</dbReference>
<dbReference type="InterPro" id="IPR013187">
    <property type="entry name" value="F-box-assoc_dom_typ3"/>
</dbReference>
<evidence type="ECO:0000259" key="2">
    <source>
        <dbReference type="PROSITE" id="PS50181"/>
    </source>
</evidence>
<dbReference type="PROSITE" id="PS50181">
    <property type="entry name" value="FBOX"/>
    <property type="match status" value="1"/>
</dbReference>
<feature type="domain" description="F-box" evidence="2">
    <location>
        <begin position="32"/>
        <end position="81"/>
    </location>
</feature>
<sequence length="423" mass="47745">MGRKSKSHSEPTTSTAKKKVKAVKEDEKVGGTDIISELPPYIVTDILSRLPFNTVLSCRCVCKTWLHLLMDPSFAQLYHTRAHPCIILQPTYKHRNQHLYAVHFDNRNHVHKSSTRIKFATKTHLSMGCNVKLSLLDSCNGLILLGEMYHDFVKLGQLYVCNPITAEFIIVKPGIKLPSSSVCPCLGFCPKTQVYKVVLLSKQQYGVEVRNSMQTLVYTLGVKGNGLWKSVNVGNDVLGLPRNTTFLNGIIHWVVRSTSAPQFIYSFDVEDECFQPVPPPPEFVSLSPEQTAWSKPRICLGMLEGCLTIGNVAKDASYCFHIWVMKDYGVQASWTKTYTMHFTMHKEVLLLPISQILGLCHNGDILFTNYDRNLVSFNPANSSCKIHKIERLCYIKVLSYSPNFSLLRDIARGEPLFNATLRI</sequence>
<dbReference type="SUPFAM" id="SSF81383">
    <property type="entry name" value="F-box domain"/>
    <property type="match status" value="1"/>
</dbReference>
<dbReference type="Pfam" id="PF08268">
    <property type="entry name" value="FBA_3"/>
    <property type="match status" value="1"/>
</dbReference>
<dbReference type="OMA" id="KTIVHCK"/>
<evidence type="ECO:0000256" key="1">
    <source>
        <dbReference type="SAM" id="MobiDB-lite"/>
    </source>
</evidence>
<dbReference type="InterPro" id="IPR036047">
    <property type="entry name" value="F-box-like_dom_sf"/>
</dbReference>
<evidence type="ECO:0000313" key="4">
    <source>
        <dbReference type="Proteomes" id="UP000594261"/>
    </source>
</evidence>